<keyword evidence="3" id="KW-1185">Reference proteome</keyword>
<name>A0A485N4Q9_LYNPA</name>
<feature type="compositionally biased region" description="Polar residues" evidence="1">
    <location>
        <begin position="65"/>
        <end position="75"/>
    </location>
</feature>
<dbReference type="Proteomes" id="UP000386466">
    <property type="component" value="Unassembled WGS sequence"/>
</dbReference>
<feature type="region of interest" description="Disordered" evidence="1">
    <location>
        <begin position="48"/>
        <end position="77"/>
    </location>
</feature>
<proteinExistence type="predicted"/>
<sequence length="187" mass="19948">MWRLSGPSVITGFLKTGGGGRRRGTRAGGRDEGLAWCPCLEGGGGRYARDAGASGSREGPGNRFSCRTSRRSQPWQGRDCSPLRSLWGPLPPLSADSTHGLGQALSRAEHILLAGLHPASATCWHSELLGRGRRGMCLFTGAAGQQWLAPNVCRCLRTDSPERPSSYRVPGPPPSPFRLFRGPSRGG</sequence>
<gene>
    <name evidence="2" type="ORF">LYPA_23C000579</name>
</gene>
<reference evidence="2 3" key="1">
    <citation type="submission" date="2019-01" db="EMBL/GenBank/DDBJ databases">
        <authorList>
            <person name="Alioto T."/>
            <person name="Alioto T."/>
        </authorList>
    </citation>
    <scope>NUCLEOTIDE SEQUENCE [LARGE SCALE GENOMIC DNA]</scope>
</reference>
<evidence type="ECO:0000313" key="2">
    <source>
        <dbReference type="EMBL" id="VFV28375.1"/>
    </source>
</evidence>
<organism evidence="2 3">
    <name type="scientific">Lynx pardinus</name>
    <name type="common">Iberian lynx</name>
    <name type="synonym">Felis pardina</name>
    <dbReference type="NCBI Taxonomy" id="191816"/>
    <lineage>
        <taxon>Eukaryota</taxon>
        <taxon>Metazoa</taxon>
        <taxon>Chordata</taxon>
        <taxon>Craniata</taxon>
        <taxon>Vertebrata</taxon>
        <taxon>Euteleostomi</taxon>
        <taxon>Mammalia</taxon>
        <taxon>Eutheria</taxon>
        <taxon>Laurasiatheria</taxon>
        <taxon>Carnivora</taxon>
        <taxon>Feliformia</taxon>
        <taxon>Felidae</taxon>
        <taxon>Felinae</taxon>
        <taxon>Lynx</taxon>
    </lineage>
</organism>
<accession>A0A485N4Q9</accession>
<evidence type="ECO:0000313" key="3">
    <source>
        <dbReference type="Proteomes" id="UP000386466"/>
    </source>
</evidence>
<protein>
    <submittedName>
        <fullName evidence="2">Uncharacterized protein</fullName>
    </submittedName>
</protein>
<dbReference type="EMBL" id="CAAGRJ010011197">
    <property type="protein sequence ID" value="VFV28375.1"/>
    <property type="molecule type" value="Genomic_DNA"/>
</dbReference>
<dbReference type="AlphaFoldDB" id="A0A485N4Q9"/>
<feature type="region of interest" description="Disordered" evidence="1">
    <location>
        <begin position="162"/>
        <end position="187"/>
    </location>
</feature>
<evidence type="ECO:0000256" key="1">
    <source>
        <dbReference type="SAM" id="MobiDB-lite"/>
    </source>
</evidence>